<feature type="compositionally biased region" description="Basic and acidic residues" evidence="1">
    <location>
        <begin position="74"/>
        <end position="84"/>
    </location>
</feature>
<dbReference type="InterPro" id="IPR011055">
    <property type="entry name" value="Dup_hybrid_motif"/>
</dbReference>
<dbReference type="InterPro" id="IPR050570">
    <property type="entry name" value="Cell_wall_metabolism_enzyme"/>
</dbReference>
<evidence type="ECO:0000256" key="2">
    <source>
        <dbReference type="SAM" id="SignalP"/>
    </source>
</evidence>
<gene>
    <name evidence="4" type="ORF">EBB54_11920</name>
</gene>
<feature type="region of interest" description="Disordered" evidence="1">
    <location>
        <begin position="30"/>
        <end position="84"/>
    </location>
</feature>
<dbReference type="InterPro" id="IPR016047">
    <property type="entry name" value="M23ase_b-sheet_dom"/>
</dbReference>
<reference evidence="4" key="1">
    <citation type="submission" date="2018-10" db="EMBL/GenBank/DDBJ databases">
        <title>Schaedlerella arabinophila gen. nov. sp. nov., isolated from the mouse intestinal tract and comparative analysis with the genome of the closely related altered Schaedler flora strain ASF502.</title>
        <authorList>
            <person name="Miyake S."/>
            <person name="Soh M."/>
            <person name="Seedorf H."/>
        </authorList>
    </citation>
    <scope>NUCLEOTIDE SEQUENCE [LARGE SCALE GENOMIC DNA]</scope>
    <source>
        <strain evidence="4">DSM 106076</strain>
    </source>
</reference>
<dbReference type="EMBL" id="RHJS01000002">
    <property type="protein sequence ID" value="RRK32001.1"/>
    <property type="molecule type" value="Genomic_DNA"/>
</dbReference>
<dbReference type="CDD" id="cd12797">
    <property type="entry name" value="M23_peptidase"/>
    <property type="match status" value="1"/>
</dbReference>
<feature type="domain" description="M23ase beta-sheet core" evidence="3">
    <location>
        <begin position="247"/>
        <end position="347"/>
    </location>
</feature>
<dbReference type="PANTHER" id="PTHR21666">
    <property type="entry name" value="PEPTIDASE-RELATED"/>
    <property type="match status" value="1"/>
</dbReference>
<organism evidence="4 5">
    <name type="scientific">Schaedlerella arabinosiphila</name>
    <dbReference type="NCBI Taxonomy" id="2044587"/>
    <lineage>
        <taxon>Bacteria</taxon>
        <taxon>Bacillati</taxon>
        <taxon>Bacillota</taxon>
        <taxon>Clostridia</taxon>
        <taxon>Lachnospirales</taxon>
        <taxon>Lachnospiraceae</taxon>
        <taxon>Schaedlerella</taxon>
    </lineage>
</organism>
<protein>
    <submittedName>
        <fullName evidence="4">M23 family metallopeptidase</fullName>
    </submittedName>
</protein>
<evidence type="ECO:0000256" key="1">
    <source>
        <dbReference type="SAM" id="MobiDB-lite"/>
    </source>
</evidence>
<accession>A0A3R8JMW1</accession>
<dbReference type="GO" id="GO:0004222">
    <property type="term" value="F:metalloendopeptidase activity"/>
    <property type="evidence" value="ECO:0007669"/>
    <property type="project" value="TreeGrafter"/>
</dbReference>
<evidence type="ECO:0000313" key="4">
    <source>
        <dbReference type="EMBL" id="RRK32001.1"/>
    </source>
</evidence>
<dbReference type="RefSeq" id="WP_125127552.1">
    <property type="nucleotide sequence ID" value="NZ_RHJS01000002.1"/>
</dbReference>
<feature type="compositionally biased region" description="Basic and acidic residues" evidence="1">
    <location>
        <begin position="195"/>
        <end position="206"/>
    </location>
</feature>
<dbReference type="PANTHER" id="PTHR21666:SF270">
    <property type="entry name" value="MUREIN HYDROLASE ACTIVATOR ENVC"/>
    <property type="match status" value="1"/>
</dbReference>
<feature type="region of interest" description="Disordered" evidence="1">
    <location>
        <begin position="187"/>
        <end position="206"/>
    </location>
</feature>
<dbReference type="Proteomes" id="UP000274920">
    <property type="component" value="Unassembled WGS sequence"/>
</dbReference>
<dbReference type="Gene3D" id="2.70.70.10">
    <property type="entry name" value="Glucose Permease (Domain IIA)"/>
    <property type="match status" value="1"/>
</dbReference>
<evidence type="ECO:0000259" key="3">
    <source>
        <dbReference type="Pfam" id="PF01551"/>
    </source>
</evidence>
<dbReference type="AlphaFoldDB" id="A0A3R8JMW1"/>
<dbReference type="Pfam" id="PF01551">
    <property type="entry name" value="Peptidase_M23"/>
    <property type="match status" value="1"/>
</dbReference>
<sequence length="402" mass="45081">MPNYRNLKIALGIEAAAVALCAVLLASGVTPGTEPSHPQAPDRKAVSAEDSRDLEQTAAGIWKKESAENQDAGRNTDSKNPDSEQKDYIKWVDFDVTAEAMKRACQYDTDTYGKEVHLDWIDLLAILGAKYGGDFKRYRADDLDGIAETLLSGESAVEDYTKNMKYFPYYREAYGAVLGGMVGEYQLEQPPGTESRPEKNETESAEKKSSHWKSCYGLKAFSPIAKGFPYSDFDDFGVARSYGYRRSHLGHDLMGQVGTPIISVESGKVTALGWNQYGGWRIGIESFDKKRYYYYAHLRQNRPYAEGLKEGDIVQAGDVIGYMGRTGYSKKENVNNIDESHLHFGLQLIFDESQREGSGEIWVSGYELVRFLSGNRSEVIRNDETKEWTRIYQMQDPSAPAS</sequence>
<dbReference type="SUPFAM" id="SSF51261">
    <property type="entry name" value="Duplicated hybrid motif"/>
    <property type="match status" value="1"/>
</dbReference>
<feature type="chain" id="PRO_5039708593" evidence="2">
    <location>
        <begin position="27"/>
        <end position="402"/>
    </location>
</feature>
<feature type="compositionally biased region" description="Basic and acidic residues" evidence="1">
    <location>
        <begin position="40"/>
        <end position="55"/>
    </location>
</feature>
<keyword evidence="5" id="KW-1185">Reference proteome</keyword>
<name>A0A3R8JMW1_9FIRM</name>
<proteinExistence type="predicted"/>
<keyword evidence="2" id="KW-0732">Signal</keyword>
<evidence type="ECO:0000313" key="5">
    <source>
        <dbReference type="Proteomes" id="UP000274920"/>
    </source>
</evidence>
<feature type="signal peptide" evidence="2">
    <location>
        <begin position="1"/>
        <end position="26"/>
    </location>
</feature>
<comment type="caution">
    <text evidence="4">The sequence shown here is derived from an EMBL/GenBank/DDBJ whole genome shotgun (WGS) entry which is preliminary data.</text>
</comment>